<dbReference type="InterPro" id="IPR011009">
    <property type="entry name" value="Kinase-like_dom_sf"/>
</dbReference>
<dbReference type="Proteomes" id="UP000186817">
    <property type="component" value="Unassembled WGS sequence"/>
</dbReference>
<sequence>MSALPRSETDAAAEAMPARSATDPGVSSSGMATSSAEAAPRSRTTGSERPCFRGKVDILVAGGYDYERFIFQQHAQRLGVDDALECCTQQEFRAALFKSQRYNKELPLIVFLGSESWLEDLKKYDLSKRLLVAESCRLSFQACTLRLADDRTEQKTALTSVTERAQAIKVALARATLEARAPGIVCGHGDLKPSNVLEHRGDVRLIDFELGGPNYRGFDWMKLFRRPEGFQEEDLRHFLASYAACGEEPCSLQQLDSLVEETKAFEPLTWSTVYAANTSVRTLWQEWAAVVEDCYFVAHGILVHPRALHVSDSQSTDVEENCFQDDLRAACALTKDKCYRRTASLGYKGSKGVQREVPKRGKNRREEFLAERKAEESPEAAWRQLQKLGLCGEAKLCGHCGSKDVVRSQGAARCPKNIYMVCKSCHTYTNCLWDSAFRGTKLGPQEVLEVVMQYVRGKFMQRPTPDDISQQTGLGRWAVTSVVNTLLKAEALLGKQKNKVKLKGRNLEADATALRKTFCKKTGDDGQKHVAKDIRHSKVLKKISEPEQGVVQLFLDGNRSYDREGIKAGLDFLRFDHVKHSKKEFHKKNNHCLDSGTQMIDAKWRSLQHYLGNVPGKVDGKTNPWLNTLTWSWLLRHNMRIRSSECLQAALAQGLKLYRQKYLKPELLKAVNSEKANKWEIRGTQLHKRGRLALAVSNSRRLAGEVTFVDSYAVGIRRHATWEPVSNREQDQERFLLRPENLLKHQNLGGLALLGAGLGLAGLGWAEVGWLLEMSWLEQARRASDLGRLCTIHVQLEAFIFFLALIPYKPAELKKWQGLAQHRWQMYQQTRHKLITS</sequence>
<evidence type="ECO:0000313" key="3">
    <source>
        <dbReference type="Proteomes" id="UP000186817"/>
    </source>
</evidence>
<accession>A0A1Q9CDH7</accession>
<name>A0A1Q9CDH7_SYMMI</name>
<organism evidence="2 3">
    <name type="scientific">Symbiodinium microadriaticum</name>
    <name type="common">Dinoflagellate</name>
    <name type="synonym">Zooxanthella microadriatica</name>
    <dbReference type="NCBI Taxonomy" id="2951"/>
    <lineage>
        <taxon>Eukaryota</taxon>
        <taxon>Sar</taxon>
        <taxon>Alveolata</taxon>
        <taxon>Dinophyceae</taxon>
        <taxon>Suessiales</taxon>
        <taxon>Symbiodiniaceae</taxon>
        <taxon>Symbiodinium</taxon>
    </lineage>
</organism>
<feature type="region of interest" description="Disordered" evidence="1">
    <location>
        <begin position="1"/>
        <end position="48"/>
    </location>
</feature>
<evidence type="ECO:0000256" key="1">
    <source>
        <dbReference type="SAM" id="MobiDB-lite"/>
    </source>
</evidence>
<protein>
    <submittedName>
        <fullName evidence="2">Uncharacterized protein</fullName>
    </submittedName>
</protein>
<dbReference type="EMBL" id="LSRX01001326">
    <property type="protein sequence ID" value="OLP80972.1"/>
    <property type="molecule type" value="Genomic_DNA"/>
</dbReference>
<feature type="compositionally biased region" description="Polar residues" evidence="1">
    <location>
        <begin position="25"/>
        <end position="47"/>
    </location>
</feature>
<dbReference type="Gene3D" id="3.90.1200.10">
    <property type="match status" value="1"/>
</dbReference>
<comment type="caution">
    <text evidence="2">The sequence shown here is derived from an EMBL/GenBank/DDBJ whole genome shotgun (WGS) entry which is preliminary data.</text>
</comment>
<reference evidence="2 3" key="1">
    <citation type="submission" date="2016-02" db="EMBL/GenBank/DDBJ databases">
        <title>Genome analysis of coral dinoflagellate symbionts highlights evolutionary adaptations to a symbiotic lifestyle.</title>
        <authorList>
            <person name="Aranda M."/>
            <person name="Li Y."/>
            <person name="Liew Y.J."/>
            <person name="Baumgarten S."/>
            <person name="Simakov O."/>
            <person name="Wilson M."/>
            <person name="Piel J."/>
            <person name="Ashoor H."/>
            <person name="Bougouffa S."/>
            <person name="Bajic V.B."/>
            <person name="Ryu T."/>
            <person name="Ravasi T."/>
            <person name="Bayer T."/>
            <person name="Micklem G."/>
            <person name="Kim H."/>
            <person name="Bhak J."/>
            <person name="Lajeunesse T.C."/>
            <person name="Voolstra C.R."/>
        </authorList>
    </citation>
    <scope>NUCLEOTIDE SEQUENCE [LARGE SCALE GENOMIC DNA]</scope>
    <source>
        <strain evidence="2 3">CCMP2467</strain>
    </source>
</reference>
<dbReference type="Pfam" id="PF01633">
    <property type="entry name" value="Choline_kinase"/>
    <property type="match status" value="1"/>
</dbReference>
<keyword evidence="3" id="KW-1185">Reference proteome</keyword>
<dbReference type="AlphaFoldDB" id="A0A1Q9CDH7"/>
<dbReference type="SUPFAM" id="SSF56112">
    <property type="entry name" value="Protein kinase-like (PK-like)"/>
    <property type="match status" value="1"/>
</dbReference>
<dbReference type="OrthoDB" id="409219at2759"/>
<gene>
    <name evidence="2" type="ORF">AK812_SmicGene38547</name>
</gene>
<evidence type="ECO:0000313" key="2">
    <source>
        <dbReference type="EMBL" id="OLP80972.1"/>
    </source>
</evidence>
<proteinExistence type="predicted"/>